<name>A0AAJ1IA74_9SPIO</name>
<dbReference type="AlphaFoldDB" id="A0AAJ1IA74"/>
<comment type="caution">
    <text evidence="1">The sequence shown here is derived from an EMBL/GenBank/DDBJ whole genome shotgun (WGS) entry which is preliminary data.</text>
</comment>
<sequence length="194" mass="21724">MDKRLYGIVEYILNIADPDDLEVISQALEKRINDHRSAPVLGLNPAKLAAQSTDSINEQLEGSKQMVSRMAADFAANIIRENAPELSEAQVQELLADFMPESAGGRGRQAEKHERSGDSLPAGMIIQMVQQFVEYSEGAMSPAEQIQMETEVPGWKDRYWRSFPGQIQKLISLYLNGDIDRSRFDAHVYEVLGL</sequence>
<organism evidence="1 2">
    <name type="scientific">Candidatus Thalassospirochaeta sargassi</name>
    <dbReference type="NCBI Taxonomy" id="3119039"/>
    <lineage>
        <taxon>Bacteria</taxon>
        <taxon>Pseudomonadati</taxon>
        <taxon>Spirochaetota</taxon>
        <taxon>Spirochaetia</taxon>
        <taxon>Spirochaetales</taxon>
        <taxon>Spirochaetaceae</taxon>
        <taxon>Candidatus Thalassospirochaeta</taxon>
    </lineage>
</organism>
<protein>
    <submittedName>
        <fullName evidence="1">Uncharacterized protein</fullName>
    </submittedName>
</protein>
<evidence type="ECO:0000313" key="2">
    <source>
        <dbReference type="Proteomes" id="UP001221217"/>
    </source>
</evidence>
<gene>
    <name evidence="1" type="ORF">PQJ61_01575</name>
</gene>
<dbReference type="Proteomes" id="UP001221217">
    <property type="component" value="Unassembled WGS sequence"/>
</dbReference>
<reference evidence="1 2" key="1">
    <citation type="submission" date="2022-12" db="EMBL/GenBank/DDBJ databases">
        <title>Metagenome assembled genome from gulf of manar.</title>
        <authorList>
            <person name="Kohli P."/>
            <person name="Pk S."/>
            <person name="Venkata Ramana C."/>
            <person name="Sasikala C."/>
        </authorList>
    </citation>
    <scope>NUCLEOTIDE SEQUENCE [LARGE SCALE GENOMIC DNA]</scope>
    <source>
        <strain evidence="1">JB008</strain>
    </source>
</reference>
<proteinExistence type="predicted"/>
<evidence type="ECO:0000313" key="1">
    <source>
        <dbReference type="EMBL" id="MDC7225434.1"/>
    </source>
</evidence>
<dbReference type="EMBL" id="JAQQAL010000006">
    <property type="protein sequence ID" value="MDC7225434.1"/>
    <property type="molecule type" value="Genomic_DNA"/>
</dbReference>
<accession>A0AAJ1IA74</accession>